<evidence type="ECO:0008006" key="5">
    <source>
        <dbReference type="Google" id="ProtNLM"/>
    </source>
</evidence>
<organism evidence="3 4">
    <name type="scientific">Caenorhabditis remanei</name>
    <name type="common">Caenorhabditis vulgaris</name>
    <dbReference type="NCBI Taxonomy" id="31234"/>
    <lineage>
        <taxon>Eukaryota</taxon>
        <taxon>Metazoa</taxon>
        <taxon>Ecdysozoa</taxon>
        <taxon>Nematoda</taxon>
        <taxon>Chromadorea</taxon>
        <taxon>Rhabditida</taxon>
        <taxon>Rhabditina</taxon>
        <taxon>Rhabditomorpha</taxon>
        <taxon>Rhabditoidea</taxon>
        <taxon>Rhabditidae</taxon>
        <taxon>Peloderinae</taxon>
        <taxon>Caenorhabditis</taxon>
    </lineage>
</organism>
<dbReference type="InterPro" id="IPR036047">
    <property type="entry name" value="F-box-like_dom_sf"/>
</dbReference>
<accession>A0A6A5GLA9</accession>
<evidence type="ECO:0000259" key="2">
    <source>
        <dbReference type="Pfam" id="PF01827"/>
    </source>
</evidence>
<sequence>MVTTRKSAKLSKWERLPVELQQQVLGSLDNLDRLQIRQVSKEMLSVSENIPIVTHSIHFLTTPKNKYFWLNWTDKEGQRSITNRKECKKEKNGSLAVKSLLNFFACRFSKVTQLDIDNIFEIQNGIDTVERIIAEAHTRNIRIRAEEVCLNLLNAVSAPLVIQFFELFDADVLKTLKLVDPPGNVVDAISETVQFRSCSKLSISSAHYDSTPSQHYSLRNMLHLVDFRIRRDQYTAQELFDLVQSYRLKPLKKGDRLQIYHTTKSSTEEEISNVLDAFPTEPNPRPPSYTRNDIRVIYMVDPELQLIVDTFGSSVCMCVTERRPLSTSLLDLY</sequence>
<dbReference type="Proteomes" id="UP000483820">
    <property type="component" value="Chromosome V"/>
</dbReference>
<feature type="domain" description="DUF38" evidence="2">
    <location>
        <begin position="140"/>
        <end position="276"/>
    </location>
</feature>
<feature type="domain" description="F-box" evidence="1">
    <location>
        <begin position="13"/>
        <end position="49"/>
    </location>
</feature>
<dbReference type="InterPro" id="IPR001810">
    <property type="entry name" value="F-box_dom"/>
</dbReference>
<dbReference type="GeneID" id="9816217"/>
<dbReference type="EMBL" id="WUAV01000005">
    <property type="protein sequence ID" value="KAF1755302.1"/>
    <property type="molecule type" value="Genomic_DNA"/>
</dbReference>
<dbReference type="RefSeq" id="XP_003105239.2">
    <property type="nucleotide sequence ID" value="XM_003105191.2"/>
</dbReference>
<dbReference type="InterPro" id="IPR002900">
    <property type="entry name" value="DUF38/FTH_CAE_spp"/>
</dbReference>
<reference evidence="3 4" key="1">
    <citation type="submission" date="2019-12" db="EMBL/GenBank/DDBJ databases">
        <title>Chromosome-level assembly of the Caenorhabditis remanei genome.</title>
        <authorList>
            <person name="Teterina A.A."/>
            <person name="Willis J.H."/>
            <person name="Phillips P.C."/>
        </authorList>
    </citation>
    <scope>NUCLEOTIDE SEQUENCE [LARGE SCALE GENOMIC DNA]</scope>
    <source>
        <strain evidence="3 4">PX506</strain>
        <tissue evidence="3">Whole organism</tissue>
    </source>
</reference>
<dbReference type="Pfam" id="PF00646">
    <property type="entry name" value="F-box"/>
    <property type="match status" value="1"/>
</dbReference>
<name>A0A6A5GLA9_CAERE</name>
<dbReference type="AlphaFoldDB" id="A0A6A5GLA9"/>
<proteinExistence type="predicted"/>
<gene>
    <name evidence="3" type="ORF">GCK72_021871</name>
</gene>
<comment type="caution">
    <text evidence="3">The sequence shown here is derived from an EMBL/GenBank/DDBJ whole genome shotgun (WGS) entry which is preliminary data.</text>
</comment>
<evidence type="ECO:0000259" key="1">
    <source>
        <dbReference type="Pfam" id="PF00646"/>
    </source>
</evidence>
<evidence type="ECO:0000313" key="4">
    <source>
        <dbReference type="Proteomes" id="UP000483820"/>
    </source>
</evidence>
<protein>
    <recommendedName>
        <fullName evidence="5">F-box domain-containing protein</fullName>
    </recommendedName>
</protein>
<dbReference type="KEGG" id="crq:GCK72_021871"/>
<dbReference type="Pfam" id="PF01827">
    <property type="entry name" value="FTH"/>
    <property type="match status" value="1"/>
</dbReference>
<dbReference type="SUPFAM" id="SSF81383">
    <property type="entry name" value="F-box domain"/>
    <property type="match status" value="1"/>
</dbReference>
<dbReference type="CTD" id="9816217"/>
<evidence type="ECO:0000313" key="3">
    <source>
        <dbReference type="EMBL" id="KAF1755302.1"/>
    </source>
</evidence>